<dbReference type="SUPFAM" id="SSF48013">
    <property type="entry name" value="NusB-like"/>
    <property type="match status" value="1"/>
</dbReference>
<dbReference type="Gene3D" id="1.10.940.10">
    <property type="entry name" value="NusB-like"/>
    <property type="match status" value="1"/>
</dbReference>
<name>A0ABC7ZI82_MYCGT</name>
<evidence type="ECO:0000313" key="2">
    <source>
        <dbReference type="Proteomes" id="UP000005254"/>
    </source>
</evidence>
<dbReference type="Proteomes" id="UP000005254">
    <property type="component" value="Chromosome"/>
</dbReference>
<proteinExistence type="predicted"/>
<dbReference type="AlphaFoldDB" id="A0ABC7ZI82"/>
<dbReference type="InterPro" id="IPR015268">
    <property type="entry name" value="DUF1948"/>
</dbReference>
<sequence length="151" mass="17499">MAITVKGLTNKLTRTQRRIAVVEFIFSLLFFLPKEAEVIQADFLEYDTKERQLNEWQKLIVKAFSENIFSFQKKIEEQQLKNQLEIQTKYNKISGKKIDLLTTAVVLCALSEQKAHNTDKPLLISEALLIMDRYSQGAEKKQTHALLDKLL</sequence>
<gene>
    <name evidence="1" type="ORF">CM1_00125</name>
</gene>
<reference evidence="1 2" key="1">
    <citation type="journal article" date="2012" name="J. Bacteriol.">
        <title>Draft Genome Sequences of Four Axenic Mycoplasma genitalium Strains Isolated from Denmark, Japan, and Australia.</title>
        <authorList>
            <person name="McGowin C.L."/>
            <person name="Ma L."/>
            <person name="Jensen J.S."/>
            <person name="Mancuso M.M."/>
            <person name="Hamasuna R."/>
            <person name="Adegboye D."/>
            <person name="Martin D.H."/>
        </authorList>
    </citation>
    <scope>NUCLEOTIDE SEQUENCE [LARGE SCALE GENOMIC DNA]</scope>
    <source>
        <strain evidence="1 2">M6320</strain>
    </source>
</reference>
<accession>A0ABC7ZI82</accession>
<organism evidence="1 2">
    <name type="scientific">Mycoplasmoides genitalium M6320</name>
    <dbReference type="NCBI Taxonomy" id="662945"/>
    <lineage>
        <taxon>Bacteria</taxon>
        <taxon>Bacillati</taxon>
        <taxon>Mycoplasmatota</taxon>
        <taxon>Mycoplasmoidales</taxon>
        <taxon>Mycoplasmoidaceae</taxon>
        <taxon>Mycoplasmoides</taxon>
    </lineage>
</organism>
<dbReference type="Pfam" id="PF09185">
    <property type="entry name" value="DUF1948"/>
    <property type="match status" value="1"/>
</dbReference>
<protein>
    <submittedName>
        <fullName evidence="1">Transcription termination/antitermination protein NusB</fullName>
    </submittedName>
</protein>
<dbReference type="InterPro" id="IPR035926">
    <property type="entry name" value="NusB-like_sf"/>
</dbReference>
<dbReference type="EMBL" id="CP003772">
    <property type="protein sequence ID" value="AFQ03819.1"/>
    <property type="molecule type" value="Genomic_DNA"/>
</dbReference>
<dbReference type="KEGG" id="mgx:CM1_00125"/>
<evidence type="ECO:0000313" key="1">
    <source>
        <dbReference type="EMBL" id="AFQ03819.1"/>
    </source>
</evidence>